<dbReference type="GO" id="GO:0005829">
    <property type="term" value="C:cytosol"/>
    <property type="evidence" value="ECO:0007669"/>
    <property type="project" value="TreeGrafter"/>
</dbReference>
<dbReference type="GO" id="GO:0043456">
    <property type="term" value="P:regulation of pentose-phosphate shunt"/>
    <property type="evidence" value="ECO:0007669"/>
    <property type="project" value="TreeGrafter"/>
</dbReference>
<dbReference type="KEGG" id="jeh:EJN90_00290"/>
<dbReference type="PANTHER" id="PTHR46517:SF1">
    <property type="entry name" value="FRUCTOSE-2,6-BISPHOSPHATASE TIGAR"/>
    <property type="match status" value="1"/>
</dbReference>
<dbReference type="AlphaFoldDB" id="A0A3Q9BJC6"/>
<dbReference type="Pfam" id="PF00300">
    <property type="entry name" value="His_Phos_1"/>
    <property type="match status" value="1"/>
</dbReference>
<dbReference type="EMBL" id="CP034465">
    <property type="protein sequence ID" value="AZP03226.1"/>
    <property type="molecule type" value="Genomic_DNA"/>
</dbReference>
<organism evidence="5 6">
    <name type="scientific">Jeotgalibaca ciconiae</name>
    <dbReference type="NCBI Taxonomy" id="2496265"/>
    <lineage>
        <taxon>Bacteria</taxon>
        <taxon>Bacillati</taxon>
        <taxon>Bacillota</taxon>
        <taxon>Bacilli</taxon>
        <taxon>Lactobacillales</taxon>
        <taxon>Carnobacteriaceae</taxon>
        <taxon>Jeotgalibaca</taxon>
    </lineage>
</organism>
<name>A0A3Q9BJC6_9LACT</name>
<dbReference type="Proteomes" id="UP000273326">
    <property type="component" value="Chromosome"/>
</dbReference>
<keyword evidence="6" id="KW-1185">Reference proteome</keyword>
<dbReference type="OrthoDB" id="4131070at2"/>
<evidence type="ECO:0000313" key="5">
    <source>
        <dbReference type="EMBL" id="AZP03226.1"/>
    </source>
</evidence>
<feature type="region of interest" description="Disordered" evidence="4">
    <location>
        <begin position="222"/>
        <end position="253"/>
    </location>
</feature>
<feature type="binding site" evidence="3">
    <location>
        <position position="61"/>
    </location>
    <ligand>
        <name>substrate</name>
    </ligand>
</feature>
<dbReference type="PANTHER" id="PTHR46517">
    <property type="entry name" value="FRUCTOSE-2,6-BISPHOSPHATASE TIGAR"/>
    <property type="match status" value="1"/>
</dbReference>
<dbReference type="GO" id="GO:0004331">
    <property type="term" value="F:fructose-2,6-bisphosphate 2-phosphatase activity"/>
    <property type="evidence" value="ECO:0007669"/>
    <property type="project" value="TreeGrafter"/>
</dbReference>
<accession>A0A3Q9BJC6</accession>
<dbReference type="CDD" id="cd07067">
    <property type="entry name" value="HP_PGM_like"/>
    <property type="match status" value="1"/>
</dbReference>
<proteinExistence type="predicted"/>
<feature type="binding site" evidence="3">
    <location>
        <begin position="11"/>
        <end position="18"/>
    </location>
    <ligand>
        <name>substrate</name>
    </ligand>
</feature>
<dbReference type="SUPFAM" id="SSF53254">
    <property type="entry name" value="Phosphoglycerate mutase-like"/>
    <property type="match status" value="1"/>
</dbReference>
<gene>
    <name evidence="5" type="ORF">EJN90_00290</name>
</gene>
<evidence type="ECO:0000256" key="1">
    <source>
        <dbReference type="ARBA" id="ARBA00022801"/>
    </source>
</evidence>
<dbReference type="GO" id="GO:0045820">
    <property type="term" value="P:negative regulation of glycolytic process"/>
    <property type="evidence" value="ECO:0007669"/>
    <property type="project" value="TreeGrafter"/>
</dbReference>
<dbReference type="Gene3D" id="3.40.50.1240">
    <property type="entry name" value="Phosphoglycerate mutase-like"/>
    <property type="match status" value="1"/>
</dbReference>
<reference evidence="6" key="1">
    <citation type="submission" date="2018-12" db="EMBL/GenBank/DDBJ databases">
        <title>Complete genome sequencing of Jeotgalibaca sp. H21T32.</title>
        <authorList>
            <person name="Bae J.-W."/>
            <person name="Lee S.-Y."/>
        </authorList>
    </citation>
    <scope>NUCLEOTIDE SEQUENCE [LARGE SCALE GENOMIC DNA]</scope>
    <source>
        <strain evidence="6">H21T32</strain>
    </source>
</reference>
<dbReference type="InterPro" id="IPR013078">
    <property type="entry name" value="His_Pase_superF_clade-1"/>
</dbReference>
<protein>
    <submittedName>
        <fullName evidence="5">Histidine phosphatase family protein</fullName>
    </submittedName>
</protein>
<feature type="compositionally biased region" description="Basic and acidic residues" evidence="4">
    <location>
        <begin position="234"/>
        <end position="253"/>
    </location>
</feature>
<sequence>MAKGVTFYFMRHGETYLNQYNRMQGWSDAPLTNRGKRDVSRSGAGLSNVKFDAVYCSDLRRTFETAQIILKENEHKDTPNVKAMPEFREIFFGSFEGLDATETWSNLHQFLGYENGIDYSDSTSVMKELNGLRKMDPYNEAEDYLMFWLRVERGLIKLIDKHRDTGQNILIVSHGMTIRNMIHALIPDFQIDRHLDNASISVVSYYDGFYHLEKFNSIAHFAPDHTPGPDEEPETHKILPSDKDTDDEIPIKE</sequence>
<evidence type="ECO:0000313" key="6">
    <source>
        <dbReference type="Proteomes" id="UP000273326"/>
    </source>
</evidence>
<evidence type="ECO:0000256" key="4">
    <source>
        <dbReference type="SAM" id="MobiDB-lite"/>
    </source>
</evidence>
<keyword evidence="1" id="KW-0378">Hydrolase</keyword>
<dbReference type="InterPro" id="IPR051695">
    <property type="entry name" value="Phosphoglycerate_Mutase"/>
</dbReference>
<dbReference type="SMART" id="SM00855">
    <property type="entry name" value="PGAM"/>
    <property type="match status" value="1"/>
</dbReference>
<evidence type="ECO:0000256" key="2">
    <source>
        <dbReference type="PIRSR" id="PIRSR613078-1"/>
    </source>
</evidence>
<dbReference type="InterPro" id="IPR029033">
    <property type="entry name" value="His_PPase_superfam"/>
</dbReference>
<dbReference type="RefSeq" id="WP_126108328.1">
    <property type="nucleotide sequence ID" value="NZ_CP034465.1"/>
</dbReference>
<evidence type="ECO:0000256" key="3">
    <source>
        <dbReference type="PIRSR" id="PIRSR613078-2"/>
    </source>
</evidence>
<feature type="active site" description="Proton donor/acceptor" evidence="2">
    <location>
        <position position="89"/>
    </location>
</feature>
<feature type="active site" description="Tele-phosphohistidine intermediate" evidence="2">
    <location>
        <position position="12"/>
    </location>
</feature>